<comment type="similarity">
    <text evidence="2">Belongs to the terpene synthase family.</text>
</comment>
<dbReference type="Proteomes" id="UP000298416">
    <property type="component" value="Unassembled WGS sequence"/>
</dbReference>
<evidence type="ECO:0000259" key="5">
    <source>
        <dbReference type="Pfam" id="PF01397"/>
    </source>
</evidence>
<name>A0A8X8W4Q7_SALSN</name>
<dbReference type="PANTHER" id="PTHR31739:SF33">
    <property type="entry name" value="CIS-ABIENOL SYNTHASE, CHLOROPLASTIC"/>
    <property type="match status" value="1"/>
</dbReference>
<dbReference type="GO" id="GO:0009507">
    <property type="term" value="C:chloroplast"/>
    <property type="evidence" value="ECO:0007669"/>
    <property type="project" value="TreeGrafter"/>
</dbReference>
<dbReference type="PANTHER" id="PTHR31739">
    <property type="entry name" value="ENT-COPALYL DIPHOSPHATE SYNTHASE, CHLOROPLASTIC"/>
    <property type="match status" value="1"/>
</dbReference>
<dbReference type="Pfam" id="PF19086">
    <property type="entry name" value="Terpene_syn_C_2"/>
    <property type="match status" value="1"/>
</dbReference>
<dbReference type="SUPFAM" id="SSF48239">
    <property type="entry name" value="Terpenoid cyclases/Protein prenyltransferases"/>
    <property type="match status" value="1"/>
</dbReference>
<dbReference type="InterPro" id="IPR050148">
    <property type="entry name" value="Terpene_synthase-like"/>
</dbReference>
<keyword evidence="7" id="KW-1185">Reference proteome</keyword>
<dbReference type="Gene3D" id="1.10.600.10">
    <property type="entry name" value="Farnesyl Diphosphate Synthase"/>
    <property type="match status" value="1"/>
</dbReference>
<reference evidence="6" key="1">
    <citation type="submission" date="2018-01" db="EMBL/GenBank/DDBJ databases">
        <authorList>
            <person name="Mao J.F."/>
        </authorList>
    </citation>
    <scope>NUCLEOTIDE SEQUENCE</scope>
    <source>
        <strain evidence="6">Huo1</strain>
        <tissue evidence="6">Leaf</tissue>
    </source>
</reference>
<dbReference type="InterPro" id="IPR036965">
    <property type="entry name" value="Terpene_synth_N_sf"/>
</dbReference>
<dbReference type="SUPFAM" id="SSF48576">
    <property type="entry name" value="Terpenoid synthases"/>
    <property type="match status" value="1"/>
</dbReference>
<organism evidence="6">
    <name type="scientific">Salvia splendens</name>
    <name type="common">Scarlet sage</name>
    <dbReference type="NCBI Taxonomy" id="180675"/>
    <lineage>
        <taxon>Eukaryota</taxon>
        <taxon>Viridiplantae</taxon>
        <taxon>Streptophyta</taxon>
        <taxon>Embryophyta</taxon>
        <taxon>Tracheophyta</taxon>
        <taxon>Spermatophyta</taxon>
        <taxon>Magnoliopsida</taxon>
        <taxon>eudicotyledons</taxon>
        <taxon>Gunneridae</taxon>
        <taxon>Pentapetalae</taxon>
        <taxon>asterids</taxon>
        <taxon>lamiids</taxon>
        <taxon>Lamiales</taxon>
        <taxon>Lamiaceae</taxon>
        <taxon>Nepetoideae</taxon>
        <taxon>Mentheae</taxon>
        <taxon>Salviinae</taxon>
        <taxon>Salvia</taxon>
        <taxon>Salvia subgen. Calosphace</taxon>
        <taxon>core Calosphace</taxon>
    </lineage>
</organism>
<dbReference type="InterPro" id="IPR001906">
    <property type="entry name" value="Terpene_synth_N"/>
</dbReference>
<dbReference type="EMBL" id="PNBA02000021">
    <property type="protein sequence ID" value="KAG6388185.1"/>
    <property type="molecule type" value="Genomic_DNA"/>
</dbReference>
<dbReference type="Gene3D" id="1.50.10.130">
    <property type="entry name" value="Terpene synthase, N-terminal domain"/>
    <property type="match status" value="1"/>
</dbReference>
<evidence type="ECO:0000256" key="4">
    <source>
        <dbReference type="ARBA" id="ARBA00023239"/>
    </source>
</evidence>
<keyword evidence="3" id="KW-0460">Magnesium</keyword>
<gene>
    <name evidence="6" type="ORF">SASPL_153384</name>
</gene>
<dbReference type="GO" id="GO:0009686">
    <property type="term" value="P:gibberellin biosynthetic process"/>
    <property type="evidence" value="ECO:0007669"/>
    <property type="project" value="TreeGrafter"/>
</dbReference>
<accession>A0A8X8W4Q7</accession>
<evidence type="ECO:0000313" key="7">
    <source>
        <dbReference type="Proteomes" id="UP000298416"/>
    </source>
</evidence>
<evidence type="ECO:0000256" key="2">
    <source>
        <dbReference type="ARBA" id="ARBA00006333"/>
    </source>
</evidence>
<proteinExistence type="inferred from homology"/>
<dbReference type="Pfam" id="PF01397">
    <property type="entry name" value="Terpene_synth"/>
    <property type="match status" value="1"/>
</dbReference>
<sequence>MSLAFNIGVTPFSGHRVGLKKGLRMAMAKKSYVTVKSSLTTTDLLGELKEKLKREGDDSRATAPFPPSDVPSSLCIIDTLERLGVDRHFQSEIDTILEKTYSMIIFAKLIVNEVAVMAGVEQGRDVKGFLVELWIEMLLAMKIELDTWTDSVQLSLDECMCKSWISPGCRMSLLMSSLFLAVKLSEEMLRSEECSDLCRHVSTVLRLLNNVTTFE</sequence>
<reference evidence="6" key="2">
    <citation type="submission" date="2020-08" db="EMBL/GenBank/DDBJ databases">
        <title>Plant Genome Project.</title>
        <authorList>
            <person name="Zhang R.-G."/>
        </authorList>
    </citation>
    <scope>NUCLEOTIDE SEQUENCE</scope>
    <source>
        <strain evidence="6">Huo1</strain>
        <tissue evidence="6">Leaf</tissue>
    </source>
</reference>
<dbReference type="GO" id="GO:0010333">
    <property type="term" value="F:terpene synthase activity"/>
    <property type="evidence" value="ECO:0007669"/>
    <property type="project" value="InterPro"/>
</dbReference>
<evidence type="ECO:0000256" key="1">
    <source>
        <dbReference type="ARBA" id="ARBA00004721"/>
    </source>
</evidence>
<comment type="caution">
    <text evidence="6">The sequence shown here is derived from an EMBL/GenBank/DDBJ whole genome shotgun (WGS) entry which is preliminary data.</text>
</comment>
<evidence type="ECO:0000256" key="3">
    <source>
        <dbReference type="ARBA" id="ARBA00022842"/>
    </source>
</evidence>
<dbReference type="InterPro" id="IPR008949">
    <property type="entry name" value="Isoprenoid_synthase_dom_sf"/>
</dbReference>
<feature type="domain" description="Terpene synthase N-terminal" evidence="5">
    <location>
        <begin position="44"/>
        <end position="103"/>
    </location>
</feature>
<comment type="pathway">
    <text evidence="1">Secondary metabolite biosynthesis; terpenoid biosynthesis.</text>
</comment>
<evidence type="ECO:0000313" key="6">
    <source>
        <dbReference type="EMBL" id="KAG6388185.1"/>
    </source>
</evidence>
<dbReference type="AlphaFoldDB" id="A0A8X8W4Q7"/>
<dbReference type="InterPro" id="IPR008930">
    <property type="entry name" value="Terpenoid_cyclase/PrenylTrfase"/>
</dbReference>
<keyword evidence="4" id="KW-0456">Lyase</keyword>
<protein>
    <recommendedName>
        <fullName evidence="5">Terpene synthase N-terminal domain-containing protein</fullName>
    </recommendedName>
</protein>
<dbReference type="GO" id="GO:0000287">
    <property type="term" value="F:magnesium ion binding"/>
    <property type="evidence" value="ECO:0007669"/>
    <property type="project" value="TreeGrafter"/>
</dbReference>